<feature type="compositionally biased region" description="Polar residues" evidence="9">
    <location>
        <begin position="173"/>
        <end position="195"/>
    </location>
</feature>
<keyword evidence="4 8" id="KW-0507">mRNA processing</keyword>
<dbReference type="EMBL" id="JBEVYD010000010">
    <property type="protein sequence ID" value="KAL3229967.1"/>
    <property type="molecule type" value="Genomic_DNA"/>
</dbReference>
<evidence type="ECO:0000256" key="7">
    <source>
        <dbReference type="ARBA" id="ARBA00023242"/>
    </source>
</evidence>
<evidence type="ECO:0000313" key="10">
    <source>
        <dbReference type="EMBL" id="KAL3229967.1"/>
    </source>
</evidence>
<feature type="region of interest" description="Disordered" evidence="9">
    <location>
        <begin position="170"/>
        <end position="195"/>
    </location>
</feature>
<sequence length="195" mass="22976">MNLEEYSSRLRQLKRSIQDIKVHNRKLMAEERSSEQDNVSGKPKVYSMRDDEDGDEEKRSSDEQSDMRTNLFNYTVQDFINWEKKQDGKKRRGGRQYLAKRSYDKDLETALQKQFGSGQADKPRETEFKIHKSTGKVHLKDDKKLVDQLAQNLIATSDRRYELKKKELEANEIKSTGTNSVNDKNRHFNQTLDKR</sequence>
<comment type="function">
    <text evidence="8">Involved in pre-mRNA splicing.</text>
</comment>
<evidence type="ECO:0000313" key="11">
    <source>
        <dbReference type="Proteomes" id="UP001623330"/>
    </source>
</evidence>
<comment type="subcellular location">
    <subcellularLocation>
        <location evidence="1 8">Nucleus</location>
    </subcellularLocation>
</comment>
<dbReference type="InterPro" id="IPR013260">
    <property type="entry name" value="mRNA_splic_SYF2"/>
</dbReference>
<comment type="caution">
    <text evidence="10">The sequence shown here is derived from an EMBL/GenBank/DDBJ whole genome shotgun (WGS) entry which is preliminary data.</text>
</comment>
<evidence type="ECO:0000256" key="4">
    <source>
        <dbReference type="ARBA" id="ARBA00022664"/>
    </source>
</evidence>
<comment type="subunit">
    <text evidence="8">May be part of a spliceosome complex.</text>
</comment>
<evidence type="ECO:0000256" key="8">
    <source>
        <dbReference type="RuleBase" id="RU367148"/>
    </source>
</evidence>
<organism evidence="10 11">
    <name type="scientific">Nakaseomyces bracarensis</name>
    <dbReference type="NCBI Taxonomy" id="273131"/>
    <lineage>
        <taxon>Eukaryota</taxon>
        <taxon>Fungi</taxon>
        <taxon>Dikarya</taxon>
        <taxon>Ascomycota</taxon>
        <taxon>Saccharomycotina</taxon>
        <taxon>Saccharomycetes</taxon>
        <taxon>Saccharomycetales</taxon>
        <taxon>Saccharomycetaceae</taxon>
        <taxon>Nakaseomyces</taxon>
    </lineage>
</organism>
<evidence type="ECO:0000256" key="6">
    <source>
        <dbReference type="ARBA" id="ARBA00023187"/>
    </source>
</evidence>
<dbReference type="Pfam" id="PF08231">
    <property type="entry name" value="SYF2"/>
    <property type="match status" value="1"/>
</dbReference>
<gene>
    <name evidence="10" type="ORF">RNJ44_01330</name>
</gene>
<accession>A0ABR4NPD8</accession>
<evidence type="ECO:0000256" key="9">
    <source>
        <dbReference type="SAM" id="MobiDB-lite"/>
    </source>
</evidence>
<keyword evidence="5 8" id="KW-0747">Spliceosome</keyword>
<evidence type="ECO:0000256" key="2">
    <source>
        <dbReference type="ARBA" id="ARBA00010028"/>
    </source>
</evidence>
<protein>
    <recommendedName>
        <fullName evidence="3 8">Pre-mRNA-splicing factor SYF2</fullName>
    </recommendedName>
</protein>
<keyword evidence="7 8" id="KW-0539">Nucleus</keyword>
<evidence type="ECO:0000256" key="3">
    <source>
        <dbReference type="ARBA" id="ARBA00014745"/>
    </source>
</evidence>
<feature type="compositionally biased region" description="Basic and acidic residues" evidence="9">
    <location>
        <begin position="26"/>
        <end position="35"/>
    </location>
</feature>
<keyword evidence="6 8" id="KW-0508">mRNA splicing</keyword>
<evidence type="ECO:0000256" key="1">
    <source>
        <dbReference type="ARBA" id="ARBA00004123"/>
    </source>
</evidence>
<comment type="similarity">
    <text evidence="2 8">Belongs to the SYF2 family.</text>
</comment>
<reference evidence="10 11" key="1">
    <citation type="submission" date="2024-05" db="EMBL/GenBank/DDBJ databases">
        <title>Long read based assembly of the Candida bracarensis genome reveals expanded adhesin content.</title>
        <authorList>
            <person name="Marcet-Houben M."/>
            <person name="Ksiezopolska E."/>
            <person name="Gabaldon T."/>
        </authorList>
    </citation>
    <scope>NUCLEOTIDE SEQUENCE [LARGE SCALE GENOMIC DNA]</scope>
    <source>
        <strain evidence="10 11">CBM6</strain>
    </source>
</reference>
<proteinExistence type="inferred from homology"/>
<evidence type="ECO:0000256" key="5">
    <source>
        <dbReference type="ARBA" id="ARBA00022728"/>
    </source>
</evidence>
<dbReference type="Proteomes" id="UP001623330">
    <property type="component" value="Unassembled WGS sequence"/>
</dbReference>
<name>A0ABR4NPD8_9SACH</name>
<keyword evidence="11" id="KW-1185">Reference proteome</keyword>
<feature type="compositionally biased region" description="Basic and acidic residues" evidence="9">
    <location>
        <begin position="56"/>
        <end position="66"/>
    </location>
</feature>
<feature type="region of interest" description="Disordered" evidence="9">
    <location>
        <begin position="26"/>
        <end position="68"/>
    </location>
</feature>